<dbReference type="SUPFAM" id="SSF53756">
    <property type="entry name" value="UDP-Glycosyltransferase/glycogen phosphorylase"/>
    <property type="match status" value="1"/>
</dbReference>
<evidence type="ECO:0000259" key="5">
    <source>
        <dbReference type="Pfam" id="PF13439"/>
    </source>
</evidence>
<dbReference type="Gene3D" id="3.40.50.2000">
    <property type="entry name" value="Glycogen Phosphorylase B"/>
    <property type="match status" value="2"/>
</dbReference>
<dbReference type="EMBL" id="BAAAPK010000001">
    <property type="protein sequence ID" value="GAA1664190.1"/>
    <property type="molecule type" value="Genomic_DNA"/>
</dbReference>
<comment type="caution">
    <text evidence="6">The sequence shown here is derived from an EMBL/GenBank/DDBJ whole genome shotgun (WGS) entry which is preliminary data.</text>
</comment>
<evidence type="ECO:0000256" key="2">
    <source>
        <dbReference type="ARBA" id="ARBA00022676"/>
    </source>
</evidence>
<proteinExistence type="predicted"/>
<evidence type="ECO:0000256" key="1">
    <source>
        <dbReference type="ARBA" id="ARBA00021292"/>
    </source>
</evidence>
<dbReference type="PANTHER" id="PTHR45947">
    <property type="entry name" value="SULFOQUINOVOSYL TRANSFERASE SQD2"/>
    <property type="match status" value="1"/>
</dbReference>
<dbReference type="PANTHER" id="PTHR45947:SF3">
    <property type="entry name" value="SULFOQUINOVOSYL TRANSFERASE SQD2"/>
    <property type="match status" value="1"/>
</dbReference>
<dbReference type="Proteomes" id="UP001500596">
    <property type="component" value="Unassembled WGS sequence"/>
</dbReference>
<keyword evidence="3" id="KW-0808">Transferase</keyword>
<evidence type="ECO:0000313" key="7">
    <source>
        <dbReference type="Proteomes" id="UP001500596"/>
    </source>
</evidence>
<feature type="domain" description="Glycosyltransferase subfamily 4-like N-terminal" evidence="5">
    <location>
        <begin position="27"/>
        <end position="198"/>
    </location>
</feature>
<accession>A0ABN2G2F0</accession>
<organism evidence="6 7">
    <name type="scientific">Microbacterium lacus</name>
    <dbReference type="NCBI Taxonomy" id="415217"/>
    <lineage>
        <taxon>Bacteria</taxon>
        <taxon>Bacillati</taxon>
        <taxon>Actinomycetota</taxon>
        <taxon>Actinomycetes</taxon>
        <taxon>Micrococcales</taxon>
        <taxon>Microbacteriaceae</taxon>
        <taxon>Microbacterium</taxon>
    </lineage>
</organism>
<feature type="domain" description="Glycosyl transferase family 1" evidence="4">
    <location>
        <begin position="207"/>
        <end position="361"/>
    </location>
</feature>
<reference evidence="6 7" key="1">
    <citation type="journal article" date="2019" name="Int. J. Syst. Evol. Microbiol.">
        <title>The Global Catalogue of Microorganisms (GCM) 10K type strain sequencing project: providing services to taxonomists for standard genome sequencing and annotation.</title>
        <authorList>
            <consortium name="The Broad Institute Genomics Platform"/>
            <consortium name="The Broad Institute Genome Sequencing Center for Infectious Disease"/>
            <person name="Wu L."/>
            <person name="Ma J."/>
        </authorList>
    </citation>
    <scope>NUCLEOTIDE SEQUENCE [LARGE SCALE GENOMIC DNA]</scope>
    <source>
        <strain evidence="6 7">JCM 15575</strain>
    </source>
</reference>
<dbReference type="InterPro" id="IPR050194">
    <property type="entry name" value="Glycosyltransferase_grp1"/>
</dbReference>
<dbReference type="InterPro" id="IPR001296">
    <property type="entry name" value="Glyco_trans_1"/>
</dbReference>
<evidence type="ECO:0000259" key="4">
    <source>
        <dbReference type="Pfam" id="PF00534"/>
    </source>
</evidence>
<protein>
    <recommendedName>
        <fullName evidence="1">D-inositol 3-phosphate glycosyltransferase</fullName>
    </recommendedName>
</protein>
<sequence length="391" mass="41620">MSANLRTSGSESADRIALIASSYAPAVGGVEETVRRVAVGLQRSGRAVEVWSVDRDGRSRTEVIDGIAVRYLPTPLPAGSVGGIARFLRAAPRAWREWTRAYRAFRPTIAHVHCFGPNGLYGLALSGRRGIPLVVTSHGETMADDGGVFTRSALLRTGLRRALRRARAVTAPSRVVLADLATYGLRGGDVIPNGVDLSVTVDPAVPGEPTLFAVGRLGRMKGFDLLIEAFAVAELDPAVRLVIGGDGAERADLERRIAAHGLGGRVELRGWMSPADVARAMAGALAVVVPSRMEAFGLVALEAWRSGAPLVMTSRGGAGEFVHDGVDGVLVDPEDRGALANALERVVADAELRRALAAAGRVQVREFGWDRAVERYGALYDGLRPRPKEMR</sequence>
<keyword evidence="2" id="KW-0328">Glycosyltransferase</keyword>
<evidence type="ECO:0000313" key="6">
    <source>
        <dbReference type="EMBL" id="GAA1664190.1"/>
    </source>
</evidence>
<dbReference type="RefSeq" id="WP_344051355.1">
    <property type="nucleotide sequence ID" value="NZ_BAAAPK010000001.1"/>
</dbReference>
<name>A0ABN2G2F0_9MICO</name>
<gene>
    <name evidence="6" type="ORF">GCM10009807_05450</name>
</gene>
<dbReference type="InterPro" id="IPR028098">
    <property type="entry name" value="Glyco_trans_4-like_N"/>
</dbReference>
<dbReference type="Pfam" id="PF13439">
    <property type="entry name" value="Glyco_transf_4"/>
    <property type="match status" value="1"/>
</dbReference>
<dbReference type="Pfam" id="PF00534">
    <property type="entry name" value="Glycos_transf_1"/>
    <property type="match status" value="1"/>
</dbReference>
<keyword evidence="7" id="KW-1185">Reference proteome</keyword>
<evidence type="ECO:0000256" key="3">
    <source>
        <dbReference type="ARBA" id="ARBA00022679"/>
    </source>
</evidence>
<dbReference type="CDD" id="cd03801">
    <property type="entry name" value="GT4_PimA-like"/>
    <property type="match status" value="1"/>
</dbReference>